<dbReference type="Gene3D" id="3.30.70.330">
    <property type="match status" value="1"/>
</dbReference>
<name>A0ABV2AIQ1_9EUKA</name>
<dbReference type="EMBL" id="JBDODL010000323">
    <property type="protein sequence ID" value="MES1919549.1"/>
    <property type="molecule type" value="Genomic_DNA"/>
</dbReference>
<keyword evidence="2 6" id="KW-0863">Zinc-finger</keyword>
<dbReference type="PROSITE" id="PS50102">
    <property type="entry name" value="RRM"/>
    <property type="match status" value="1"/>
</dbReference>
<evidence type="ECO:0000256" key="6">
    <source>
        <dbReference type="PROSITE-ProRule" id="PRU00723"/>
    </source>
</evidence>
<dbReference type="InterPro" id="IPR039171">
    <property type="entry name" value="Cwc2/Slt11"/>
</dbReference>
<dbReference type="InterPro" id="IPR012677">
    <property type="entry name" value="Nucleotide-bd_a/b_plait_sf"/>
</dbReference>
<keyword evidence="10" id="KW-1185">Reference proteome</keyword>
<dbReference type="Pfam" id="PF00076">
    <property type="entry name" value="RRM_1"/>
    <property type="match status" value="1"/>
</dbReference>
<dbReference type="PANTHER" id="PTHR14089">
    <property type="entry name" value="PRE-MRNA-SPLICING FACTOR RBM22"/>
    <property type="match status" value="1"/>
</dbReference>
<keyword evidence="1 6" id="KW-0479">Metal-binding</keyword>
<evidence type="ECO:0000256" key="1">
    <source>
        <dbReference type="ARBA" id="ARBA00022723"/>
    </source>
</evidence>
<evidence type="ECO:0000259" key="7">
    <source>
        <dbReference type="PROSITE" id="PS50102"/>
    </source>
</evidence>
<dbReference type="InterPro" id="IPR048995">
    <property type="entry name" value="STL11/RBM22-like_N"/>
</dbReference>
<evidence type="ECO:0000256" key="4">
    <source>
        <dbReference type="ARBA" id="ARBA00022884"/>
    </source>
</evidence>
<evidence type="ECO:0000313" key="9">
    <source>
        <dbReference type="EMBL" id="MES1919549.1"/>
    </source>
</evidence>
<evidence type="ECO:0000256" key="3">
    <source>
        <dbReference type="ARBA" id="ARBA00022833"/>
    </source>
</evidence>
<dbReference type="PANTHER" id="PTHR14089:SF6">
    <property type="entry name" value="PRE-MRNA-SPLICING FACTOR RBM22"/>
    <property type="match status" value="1"/>
</dbReference>
<reference evidence="9 10" key="1">
    <citation type="journal article" date="2024" name="BMC Biol.">
        <title>Comparative genomics of Ascetosporea gives new insight into the evolutionary basis for animal parasitism in Rhizaria.</title>
        <authorList>
            <person name="Hiltunen Thoren M."/>
            <person name="Onut-Brannstrom I."/>
            <person name="Alfjorden A."/>
            <person name="Peckova H."/>
            <person name="Swords F."/>
            <person name="Hooper C."/>
            <person name="Holzer A.S."/>
            <person name="Bass D."/>
            <person name="Burki F."/>
        </authorList>
    </citation>
    <scope>NUCLEOTIDE SEQUENCE [LARGE SCALE GENOMIC DNA]</scope>
    <source>
        <strain evidence="9">20-A016</strain>
    </source>
</reference>
<keyword evidence="4 5" id="KW-0694">RNA-binding</keyword>
<comment type="caution">
    <text evidence="9">The sequence shown here is derived from an EMBL/GenBank/DDBJ whole genome shotgun (WGS) entry which is preliminary data.</text>
</comment>
<dbReference type="InterPro" id="IPR035979">
    <property type="entry name" value="RBD_domain_sf"/>
</dbReference>
<gene>
    <name evidence="9" type="primary">TTC31</name>
    <name evidence="9" type="ORF">MHBO_001360</name>
</gene>
<dbReference type="SUPFAM" id="SSF54928">
    <property type="entry name" value="RNA-binding domain, RBD"/>
    <property type="match status" value="1"/>
</dbReference>
<evidence type="ECO:0000256" key="2">
    <source>
        <dbReference type="ARBA" id="ARBA00022771"/>
    </source>
</evidence>
<feature type="zinc finger region" description="C3H1-type" evidence="6">
    <location>
        <begin position="164"/>
        <end position="186"/>
    </location>
</feature>
<dbReference type="SMART" id="SM00360">
    <property type="entry name" value="RRM"/>
    <property type="match status" value="1"/>
</dbReference>
<dbReference type="Proteomes" id="UP001439008">
    <property type="component" value="Unassembled WGS sequence"/>
</dbReference>
<dbReference type="InterPro" id="IPR000504">
    <property type="entry name" value="RRM_dom"/>
</dbReference>
<evidence type="ECO:0000313" key="10">
    <source>
        <dbReference type="Proteomes" id="UP001439008"/>
    </source>
</evidence>
<proteinExistence type="predicted"/>
<dbReference type="SMART" id="SM00356">
    <property type="entry name" value="ZnF_C3H1"/>
    <property type="match status" value="1"/>
</dbReference>
<feature type="domain" description="RRM" evidence="7">
    <location>
        <begin position="235"/>
        <end position="308"/>
    </location>
</feature>
<dbReference type="Gene3D" id="4.10.1000.10">
    <property type="entry name" value="Zinc finger, CCCH-type"/>
    <property type="match status" value="1"/>
</dbReference>
<feature type="domain" description="C3H1-type" evidence="8">
    <location>
        <begin position="164"/>
        <end position="186"/>
    </location>
</feature>
<dbReference type="InterPro" id="IPR000571">
    <property type="entry name" value="Znf_CCCH"/>
</dbReference>
<dbReference type="Pfam" id="PF21369">
    <property type="entry name" value="STL11_N"/>
    <property type="match status" value="1"/>
</dbReference>
<evidence type="ECO:0000259" key="8">
    <source>
        <dbReference type="PROSITE" id="PS50103"/>
    </source>
</evidence>
<sequence>MGDDKIDFPILCETCLGDNPFLRMVLKLKLKTRTDFGQSCKICDRPFTIYRWRPGVKARFKKTQICRTCAQLKNVCQTCVLDLQFGLPVQVRDKAMAETAKIDIPVNVPNRDFQFENLESKMEAGGAAAALGLPEGSNPYSKASAFLSSLSRKRPYYTRNLPHLCSFFQKGECKRGSDCPYRHERDEYPEELRNQNIKNRFYGVDDPVAKKLLRARRGDDNERSDIEPPTDKNITTIFVGGVDGSTEENDLSKMLKKYGEITKIALKPDKGCGFVTFGNREDAEEAIEKLNGQLIIGDTKYKINWSKTTNNQNIEPTYNFAMPPGMKSLPKSYYDPIEKRKVNMPNPPQGISIPGDDNFSYPSMNPLNYAASIGHNDNSSK</sequence>
<accession>A0ABV2AIQ1</accession>
<keyword evidence="3 6" id="KW-0862">Zinc</keyword>
<dbReference type="InterPro" id="IPR036855">
    <property type="entry name" value="Znf_CCCH_sf"/>
</dbReference>
<organism evidence="9 10">
    <name type="scientific">Bonamia ostreae</name>
    <dbReference type="NCBI Taxonomy" id="126728"/>
    <lineage>
        <taxon>Eukaryota</taxon>
        <taxon>Sar</taxon>
        <taxon>Rhizaria</taxon>
        <taxon>Endomyxa</taxon>
        <taxon>Ascetosporea</taxon>
        <taxon>Haplosporida</taxon>
        <taxon>Bonamia</taxon>
    </lineage>
</organism>
<dbReference type="PROSITE" id="PS50103">
    <property type="entry name" value="ZF_C3H1"/>
    <property type="match status" value="1"/>
</dbReference>
<dbReference type="SUPFAM" id="SSF90229">
    <property type="entry name" value="CCCH zinc finger"/>
    <property type="match status" value="1"/>
</dbReference>
<protein>
    <submittedName>
        <fullName evidence="9">U6 snRNA binding, variant 2</fullName>
    </submittedName>
</protein>
<evidence type="ECO:0000256" key="5">
    <source>
        <dbReference type="PROSITE-ProRule" id="PRU00176"/>
    </source>
</evidence>